<comment type="subcellular location">
    <subcellularLocation>
        <location evidence="1">Cytoplasm</location>
    </subcellularLocation>
</comment>
<evidence type="ECO:0000259" key="9">
    <source>
        <dbReference type="SMART" id="SM01222"/>
    </source>
</evidence>
<dbReference type="GO" id="GO:0019556">
    <property type="term" value="P:L-histidine catabolic process to glutamate and formamide"/>
    <property type="evidence" value="ECO:0007669"/>
    <property type="project" value="UniProtKB-UniPathway"/>
</dbReference>
<feature type="domain" description="Formiminotransferase C-terminal subdomain" evidence="8">
    <location>
        <begin position="182"/>
        <end position="294"/>
    </location>
</feature>
<dbReference type="InterPro" id="IPR004227">
    <property type="entry name" value="Formiminotransferase_cat"/>
</dbReference>
<evidence type="ECO:0000259" key="8">
    <source>
        <dbReference type="SMART" id="SM01221"/>
    </source>
</evidence>
<dbReference type="InterPro" id="IPR013802">
    <property type="entry name" value="Formiminotransferase_C"/>
</dbReference>
<dbReference type="InterPro" id="IPR022384">
    <property type="entry name" value="FormiminoTrfase_cat_dom_sf"/>
</dbReference>
<dbReference type="Gene3D" id="3.30.990.10">
    <property type="entry name" value="Formiminotransferase, N-terminal subdomain"/>
    <property type="match status" value="1"/>
</dbReference>
<dbReference type="SMART" id="SM01222">
    <property type="entry name" value="FTCD_N"/>
    <property type="match status" value="1"/>
</dbReference>
<dbReference type="Pfam" id="PF07837">
    <property type="entry name" value="FTCD_N"/>
    <property type="match status" value="1"/>
</dbReference>
<dbReference type="PATRIC" id="fig|1618574.4.peg.1841"/>
<gene>
    <name evidence="10" type="ORF">UT24_C0048G0005</name>
</gene>
<evidence type="ECO:0000256" key="7">
    <source>
        <dbReference type="ARBA" id="ARBA00022954"/>
    </source>
</evidence>
<dbReference type="UniPathway" id="UPA00379">
    <property type="reaction ID" value="UER00555"/>
</dbReference>
<evidence type="ECO:0000313" key="10">
    <source>
        <dbReference type="EMBL" id="KKQ97377.1"/>
    </source>
</evidence>
<reference evidence="10 11" key="1">
    <citation type="journal article" date="2015" name="Nature">
        <title>rRNA introns, odd ribosomes, and small enigmatic genomes across a large radiation of phyla.</title>
        <authorList>
            <person name="Brown C.T."/>
            <person name="Hug L.A."/>
            <person name="Thomas B.C."/>
            <person name="Sharon I."/>
            <person name="Castelle C.J."/>
            <person name="Singh A."/>
            <person name="Wilkins M.J."/>
            <person name="Williams K.H."/>
            <person name="Banfield J.F."/>
        </authorList>
    </citation>
    <scope>NUCLEOTIDE SEQUENCE [LARGE SCALE GENOMIC DNA]</scope>
</reference>
<dbReference type="GO" id="GO:0005542">
    <property type="term" value="F:folic acid binding"/>
    <property type="evidence" value="ECO:0007669"/>
    <property type="project" value="UniProtKB-KW"/>
</dbReference>
<comment type="caution">
    <text evidence="10">The sequence shown here is derived from an EMBL/GenBank/DDBJ whole genome shotgun (WGS) entry which is preliminary data.</text>
</comment>
<dbReference type="AlphaFoldDB" id="A0A0G0M258"/>
<dbReference type="SMART" id="SM01221">
    <property type="entry name" value="FTCD"/>
    <property type="match status" value="1"/>
</dbReference>
<evidence type="ECO:0000256" key="2">
    <source>
        <dbReference type="ARBA" id="ARBA00005082"/>
    </source>
</evidence>
<dbReference type="EMBL" id="LBWB01000048">
    <property type="protein sequence ID" value="KKQ97377.1"/>
    <property type="molecule type" value="Genomic_DNA"/>
</dbReference>
<evidence type="ECO:0000256" key="1">
    <source>
        <dbReference type="ARBA" id="ARBA00004496"/>
    </source>
</evidence>
<keyword evidence="6" id="KW-0369">Histidine metabolism</keyword>
<evidence type="ECO:0000256" key="6">
    <source>
        <dbReference type="ARBA" id="ARBA00022808"/>
    </source>
</evidence>
<proteinExistence type="predicted"/>
<dbReference type="InterPro" id="IPR037064">
    <property type="entry name" value="Formiminotransferase_N_sf"/>
</dbReference>
<evidence type="ECO:0000256" key="4">
    <source>
        <dbReference type="ARBA" id="ARBA00022490"/>
    </source>
</evidence>
<dbReference type="PANTHER" id="PTHR12234">
    <property type="entry name" value="FORMIMINOTRANSFERASE-CYCLODEAMINASE"/>
    <property type="match status" value="1"/>
</dbReference>
<evidence type="ECO:0000256" key="3">
    <source>
        <dbReference type="ARBA" id="ARBA00012252"/>
    </source>
</evidence>
<protein>
    <recommendedName>
        <fullName evidence="3">glutamate formimidoyltransferase</fullName>
        <ecNumber evidence="3">2.1.2.5</ecNumber>
    </recommendedName>
</protein>
<dbReference type="NCBIfam" id="TIGR02024">
    <property type="entry name" value="FtcD"/>
    <property type="match status" value="1"/>
</dbReference>
<feature type="domain" description="Formiminotransferase N-terminal subdomain" evidence="9">
    <location>
        <begin position="3"/>
        <end position="181"/>
    </location>
</feature>
<dbReference type="GO" id="GO:0019557">
    <property type="term" value="P:L-histidine catabolic process to glutamate and formate"/>
    <property type="evidence" value="ECO:0007669"/>
    <property type="project" value="UniProtKB-UniPathway"/>
</dbReference>
<dbReference type="EC" id="2.1.2.5" evidence="3"/>
<dbReference type="Gene3D" id="3.30.70.670">
    <property type="entry name" value="Formiminotransferase, C-terminal subdomain"/>
    <property type="match status" value="1"/>
</dbReference>
<dbReference type="Pfam" id="PF02971">
    <property type="entry name" value="FTCD"/>
    <property type="match status" value="1"/>
</dbReference>
<accession>A0A0G0M258</accession>
<dbReference type="InterPro" id="IPR051623">
    <property type="entry name" value="FTCD"/>
</dbReference>
<dbReference type="InterPro" id="IPR012886">
    <property type="entry name" value="Formiminotransferase_N"/>
</dbReference>
<name>A0A0G0M258_9BACT</name>
<organism evidence="10 11">
    <name type="scientific">Candidatus Woesebacteria bacterium GW2011_GWB1_39_12</name>
    <dbReference type="NCBI Taxonomy" id="1618574"/>
    <lineage>
        <taxon>Bacteria</taxon>
        <taxon>Candidatus Woeseibacteriota</taxon>
    </lineage>
</organism>
<keyword evidence="5" id="KW-0808">Transferase</keyword>
<evidence type="ECO:0000256" key="5">
    <source>
        <dbReference type="ARBA" id="ARBA00022679"/>
    </source>
</evidence>
<keyword evidence="7" id="KW-0290">Folate-binding</keyword>
<dbReference type="GO" id="GO:0030409">
    <property type="term" value="F:glutamate formimidoyltransferase activity"/>
    <property type="evidence" value="ECO:0007669"/>
    <property type="project" value="UniProtKB-EC"/>
</dbReference>
<dbReference type="InterPro" id="IPR037070">
    <property type="entry name" value="Formiminotransferase_C_sf"/>
</dbReference>
<dbReference type="PANTHER" id="PTHR12234:SF8">
    <property type="entry name" value="FORMIMINOTRANSFERASE-CYCLODEAMINASE"/>
    <property type="match status" value="1"/>
</dbReference>
<dbReference type="Proteomes" id="UP000033881">
    <property type="component" value="Unassembled WGS sequence"/>
</dbReference>
<keyword evidence="4" id="KW-0963">Cytoplasm</keyword>
<comment type="pathway">
    <text evidence="2">Amino-acid degradation; L-histidine degradation into L-glutamate; L-glutamate from N-formimidoyl-L-glutamate (transferase route): step 1/1.</text>
</comment>
<sequence>MQKLVECVPNFSEGRKVSVINKIAASAKKVSGVRVLDTEWDKSHNRSLVTIVGSPREVLSAAFEMIKIATKLIDMRKHKGEHPRIGATDVVPFIPISGITVKDCVVLSIKLAERIAKELRIPVYLYEAAAKRADRVNLADVRRGEYEGLSKEIGSNPDRKPDFGPNKMHPTAGAVVVGARKYLIAYNLNLDTKDVGIAKRIAAKIREKGGGLPGVKVLGFEVGGFAQVSMNLVDFEKTNFDEAFREVEKEAKKLNVGIRSSEIYGMIPLEALVRSVKKTFKAVDFNSDQVLEKRLYE</sequence>
<dbReference type="GO" id="GO:0005737">
    <property type="term" value="C:cytoplasm"/>
    <property type="evidence" value="ECO:0007669"/>
    <property type="project" value="UniProtKB-SubCell"/>
</dbReference>
<dbReference type="SUPFAM" id="SSF55116">
    <property type="entry name" value="Formiminotransferase domain of formiminotransferase-cyclodeaminase"/>
    <property type="match status" value="2"/>
</dbReference>
<dbReference type="STRING" id="1618574.UT24_C0048G0005"/>
<evidence type="ECO:0000313" key="11">
    <source>
        <dbReference type="Proteomes" id="UP000033881"/>
    </source>
</evidence>